<accession>A0A4R2B7D3</accession>
<name>A0A4R2B7D3_9BACI</name>
<comment type="caution">
    <text evidence="2">The sequence shown here is derived from an EMBL/GenBank/DDBJ whole genome shotgun (WGS) entry which is preliminary data.</text>
</comment>
<evidence type="ECO:0000259" key="1">
    <source>
        <dbReference type="Pfam" id="PF13229"/>
    </source>
</evidence>
<reference evidence="2 3" key="1">
    <citation type="journal article" date="2015" name="Stand. Genomic Sci.">
        <title>Genomic Encyclopedia of Bacterial and Archaeal Type Strains, Phase III: the genomes of soil and plant-associated and newly described type strains.</title>
        <authorList>
            <person name="Whitman W.B."/>
            <person name="Woyke T."/>
            <person name="Klenk H.P."/>
            <person name="Zhou Y."/>
            <person name="Lilburn T.G."/>
            <person name="Beck B.J."/>
            <person name="De Vos P."/>
            <person name="Vandamme P."/>
            <person name="Eisen J.A."/>
            <person name="Garrity G."/>
            <person name="Hugenholtz P."/>
            <person name="Kyrpides N.C."/>
        </authorList>
    </citation>
    <scope>NUCLEOTIDE SEQUENCE [LARGE SCALE GENOMIC DNA]</scope>
    <source>
        <strain evidence="2 3">CV53</strain>
    </source>
</reference>
<dbReference type="Gene3D" id="2.160.20.10">
    <property type="entry name" value="Single-stranded right-handed beta-helix, Pectin lyase-like"/>
    <property type="match status" value="2"/>
</dbReference>
<protein>
    <submittedName>
        <fullName evidence="2">Parallel beta helix pectate lyase-like protein</fullName>
    </submittedName>
</protein>
<dbReference type="EMBL" id="SLVV01000011">
    <property type="protein sequence ID" value="TCN22205.1"/>
    <property type="molecule type" value="Genomic_DNA"/>
</dbReference>
<dbReference type="SUPFAM" id="SSF51126">
    <property type="entry name" value="Pectin lyase-like"/>
    <property type="match status" value="2"/>
</dbReference>
<dbReference type="GO" id="GO:0016829">
    <property type="term" value="F:lyase activity"/>
    <property type="evidence" value="ECO:0007669"/>
    <property type="project" value="UniProtKB-KW"/>
</dbReference>
<dbReference type="InterPro" id="IPR006626">
    <property type="entry name" value="PbH1"/>
</dbReference>
<dbReference type="InterPro" id="IPR012334">
    <property type="entry name" value="Pectin_lyas_fold"/>
</dbReference>
<dbReference type="InterPro" id="IPR011050">
    <property type="entry name" value="Pectin_lyase_fold/virulence"/>
</dbReference>
<dbReference type="SMART" id="SM00710">
    <property type="entry name" value="PbH1"/>
    <property type="match status" value="7"/>
</dbReference>
<dbReference type="Proteomes" id="UP000295689">
    <property type="component" value="Unassembled WGS sequence"/>
</dbReference>
<sequence length="678" mass="74392">MRTPIYELELARWGVYNDGTHPVETTRGINTALKWAKENGYKTFKVPDGTYLIAKGTQPGDSEARVNLVSEMDFLLSDKAVFQKETNHYEIYSVLYLGTGVKNVTIKGGTYRGDRDTHNYSIKGDYTGGTHEWGTGINIVGAENVEIQGLKLEKFTGDGITINASTITGSAITELSVETGGLDDYGNPIPSNGKIRTNNRSVTNFDHSAYNIYRNIYFWLPQGITPNSKVDVFYYRKDGTFIKSDKQIRYYSGESIIPDGADYFRAVFEAPSTKGFVVNRMTVAISKNIIIKNNDIGHNRRQGISLVGSDGVQILENIIHHTNGTAPQSGIDIEPGFFPGRNTTIERNKFIENRIQIVMADGENVLIKGNYFEQTGQGNVGVHGHAGFRGEIVISDNIFSGSGLTLHPENVQVSNNKFSNGEVNLVGKNITFTNASLFDTSLSSGNQEGQIITNVSIQHNGIRPGILYFGNYKVQFNNINVNAKTQGKGLIFGNGNNESIYDRFLIEDIDKKGTILPAGVYNQCNFEAGVLTINRGGAYTFTSCFMKDKGNIITVNSQQGNVTIQQSILEITENIGYGAAIYILGAQNIKIINSKILAPNNTNATPLIKLGPYGAPKPTTIFNATIKENTIYTKTSIPGIETTNAGVDAPPYLVEDNTLYNAKLYLSSKDINLNNKLL</sequence>
<feature type="domain" description="Right handed beta helix" evidence="1">
    <location>
        <begin position="283"/>
        <end position="354"/>
    </location>
</feature>
<dbReference type="Pfam" id="PF13229">
    <property type="entry name" value="Beta_helix"/>
    <property type="match status" value="1"/>
</dbReference>
<organism evidence="2 3">
    <name type="scientific">Mesobacillus foraminis</name>
    <dbReference type="NCBI Taxonomy" id="279826"/>
    <lineage>
        <taxon>Bacteria</taxon>
        <taxon>Bacillati</taxon>
        <taxon>Bacillota</taxon>
        <taxon>Bacilli</taxon>
        <taxon>Bacillales</taxon>
        <taxon>Bacillaceae</taxon>
        <taxon>Mesobacillus</taxon>
    </lineage>
</organism>
<keyword evidence="2" id="KW-0456">Lyase</keyword>
<evidence type="ECO:0000313" key="3">
    <source>
        <dbReference type="Proteomes" id="UP000295689"/>
    </source>
</evidence>
<gene>
    <name evidence="2" type="ORF">EV146_11142</name>
</gene>
<proteinExistence type="predicted"/>
<dbReference type="InterPro" id="IPR039448">
    <property type="entry name" value="Beta_helix"/>
</dbReference>
<evidence type="ECO:0000313" key="2">
    <source>
        <dbReference type="EMBL" id="TCN22205.1"/>
    </source>
</evidence>
<keyword evidence="3" id="KW-1185">Reference proteome</keyword>
<dbReference type="AlphaFoldDB" id="A0A4R2B7D3"/>